<dbReference type="AlphaFoldDB" id="A0A6N6MMR4"/>
<gene>
    <name evidence="2" type="ORF">F6X51_20135</name>
</gene>
<dbReference type="Proteomes" id="UP000441523">
    <property type="component" value="Unassembled WGS sequence"/>
</dbReference>
<comment type="caution">
    <text evidence="2">The sequence shown here is derived from an EMBL/GenBank/DDBJ whole genome shotgun (WGS) entry which is preliminary data.</text>
</comment>
<dbReference type="Pfam" id="PF18885">
    <property type="entry name" value="DUF5648"/>
    <property type="match status" value="1"/>
</dbReference>
<sequence length="603" mass="62845">MMYNYSPVSLNGPYGEIYAIGSLSTFLFRAAGTEPASAEIIPGGGTLDLATRLGAIAGTGHAEGINSKGEIVGSYNDAVGRQYGFLKSGETYFQINPFKGQGIDGENLVGLTADGRQVLGVLTTSAVDISSNGVVVGNYVSKLDGETHERSFTYKDGAYKIFKIDGAADIHSTGINSFGQTVGVATIAGKEHAFVRDDSGAVRLIDTISDSINATKITPQGINDLGQVAGYYVGADGKDHGFIYFGGSAKSIEFPNAYETRIYGIDNAGDVAGSYHDSSYLVKNSIGTHAFTGSIANPITVANTATTVAGGTATGTAGQFGSGILADDVDPNGLFLSIVAVTGGSVGSSIAGKYGHLKLNADGSFVYNADNAAAIGAGPSANNPLHDTFTYTVANALGGKADSTLDLKLENVSAVYRFFDTKTQDHFYSTSAAEKSSIQTTLPNYRYEGIGWATPDKGAGTTDVFRFFDSKTGTHFFTTSTAERDSIVKTLPTYKYEGVAFQAYAGSDGSDPGVVFLERFFNTKTQLHHYAANADEAYAINHGAAGTGWVDEGKAFAVHAPTDSMNAASSKELSDIASAQAQVSLTGISSISPYDSFGNIKLG</sequence>
<dbReference type="NCBIfam" id="TIGR01965">
    <property type="entry name" value="VCBS_repeat"/>
    <property type="match status" value="1"/>
</dbReference>
<protein>
    <recommendedName>
        <fullName evidence="1">DUF5648 domain-containing protein</fullName>
    </recommendedName>
</protein>
<accession>A0A6N6MMR4</accession>
<dbReference type="EMBL" id="VZZJ01000020">
    <property type="protein sequence ID" value="KAB1071204.1"/>
    <property type="molecule type" value="Genomic_DNA"/>
</dbReference>
<evidence type="ECO:0000313" key="2">
    <source>
        <dbReference type="EMBL" id="KAB1071204.1"/>
    </source>
</evidence>
<reference evidence="2 3" key="1">
    <citation type="submission" date="2019-09" db="EMBL/GenBank/DDBJ databases">
        <title>YIM 132548 draft genome.</title>
        <authorList>
            <person name="Jiang L."/>
        </authorList>
    </citation>
    <scope>NUCLEOTIDE SEQUENCE [LARGE SCALE GENOMIC DNA]</scope>
    <source>
        <strain evidence="2 3">YIM 132548</strain>
    </source>
</reference>
<evidence type="ECO:0000313" key="3">
    <source>
        <dbReference type="Proteomes" id="UP000441523"/>
    </source>
</evidence>
<dbReference type="Pfam" id="PF17963">
    <property type="entry name" value="Big_9"/>
    <property type="match status" value="1"/>
</dbReference>
<name>A0A6N6MMR4_9HYPH</name>
<feature type="domain" description="DUF5648" evidence="1">
    <location>
        <begin position="415"/>
        <end position="558"/>
    </location>
</feature>
<proteinExistence type="predicted"/>
<dbReference type="InterPro" id="IPR043708">
    <property type="entry name" value="DUF5648"/>
</dbReference>
<evidence type="ECO:0000259" key="1">
    <source>
        <dbReference type="Pfam" id="PF18885"/>
    </source>
</evidence>
<dbReference type="RefSeq" id="WP_150965461.1">
    <property type="nucleotide sequence ID" value="NZ_VZZJ01000020.1"/>
</dbReference>
<dbReference type="InterPro" id="IPR010221">
    <property type="entry name" value="VCBS_dom"/>
</dbReference>
<organism evidence="2 3">
    <name type="scientific">Methylobacterium planeticum</name>
    <dbReference type="NCBI Taxonomy" id="2615211"/>
    <lineage>
        <taxon>Bacteria</taxon>
        <taxon>Pseudomonadati</taxon>
        <taxon>Pseudomonadota</taxon>
        <taxon>Alphaproteobacteria</taxon>
        <taxon>Hyphomicrobiales</taxon>
        <taxon>Methylobacteriaceae</taxon>
        <taxon>Methylobacterium</taxon>
    </lineage>
</organism>
<keyword evidence="3" id="KW-1185">Reference proteome</keyword>